<reference evidence="2 3" key="1">
    <citation type="submission" date="2016-03" db="EMBL/GenBank/DDBJ databases">
        <title>How can Kluyveromyces marxianus grow so fast - potential evolutionary course in Saccharomyces Complex revealed by comparative genomics.</title>
        <authorList>
            <person name="Mo W."/>
            <person name="Lu W."/>
            <person name="Yang X."/>
            <person name="Qi J."/>
            <person name="Lv H."/>
        </authorList>
    </citation>
    <scope>NUCLEOTIDE SEQUENCE [LARGE SCALE GENOMIC DNA]</scope>
    <source>
        <strain evidence="2 3">FIM1</strain>
    </source>
</reference>
<reference evidence="2 3" key="2">
    <citation type="submission" date="2019-11" db="EMBL/GenBank/DDBJ databases">
        <authorList>
            <person name="Lu H."/>
        </authorList>
    </citation>
    <scope>NUCLEOTIDE SEQUENCE [LARGE SCALE GENOMIC DNA]</scope>
    <source>
        <strain evidence="2 3">FIM1</strain>
    </source>
</reference>
<keyword evidence="3" id="KW-1185">Reference proteome</keyword>
<evidence type="ECO:0000256" key="1">
    <source>
        <dbReference type="SAM" id="Phobius"/>
    </source>
</evidence>
<proteinExistence type="predicted"/>
<name>A0ABX6EWF0_KLUMA</name>
<dbReference type="EMBL" id="CP015056">
    <property type="protein sequence ID" value="QGN15412.1"/>
    <property type="molecule type" value="Genomic_DNA"/>
</dbReference>
<evidence type="ECO:0000313" key="3">
    <source>
        <dbReference type="Proteomes" id="UP000422736"/>
    </source>
</evidence>
<feature type="transmembrane region" description="Helical" evidence="1">
    <location>
        <begin position="12"/>
        <end position="32"/>
    </location>
</feature>
<evidence type="ECO:0000313" key="2">
    <source>
        <dbReference type="EMBL" id="QGN15412.1"/>
    </source>
</evidence>
<keyword evidence="1" id="KW-0472">Membrane</keyword>
<protein>
    <submittedName>
        <fullName evidence="2">YHR045W</fullName>
    </submittedName>
</protein>
<keyword evidence="1" id="KW-1133">Transmembrane helix</keyword>
<dbReference type="Proteomes" id="UP000422736">
    <property type="component" value="Chromosome 3"/>
</dbReference>
<organism evidence="2 3">
    <name type="scientific">Kluyveromyces marxianus</name>
    <name type="common">Yeast</name>
    <name type="synonym">Candida kefyr</name>
    <dbReference type="NCBI Taxonomy" id="4911"/>
    <lineage>
        <taxon>Eukaryota</taxon>
        <taxon>Fungi</taxon>
        <taxon>Dikarya</taxon>
        <taxon>Ascomycota</taxon>
        <taxon>Saccharomycotina</taxon>
        <taxon>Saccharomycetes</taxon>
        <taxon>Saccharomycetales</taxon>
        <taxon>Saccharomycetaceae</taxon>
        <taxon>Kluyveromyces</taxon>
    </lineage>
</organism>
<gene>
    <name evidence="2" type="ORF">FIM1_2102</name>
</gene>
<sequence>MFDLSVGWLLKWFVALSVLIITSVWFLNTVIIESKRDLHTISLNAQSNADPVRKEHETAVYRNYLVPPSFPLTTGLNLSIGYRLRNGNFGDLWSAIIANGSATSLDFDSESKSLAEINAIAKKLVEKVELIGAKKIGISLSTDSFTGFSVSIGGLMLSLKNVMPLFLHTVPRTEMDIDVLLISNWKSVQFLNGSEKWYKWVVVCEESAEVEKQESSKNIISLKQFLGGNVEPDNEFLYDPKDSSDDAKVLMQISNPAGGLTSFTQMSLVSSVSSYIKSFPIGHTLSTKDQLTICPSSQWNHSICIQAWPKIFAVLLHGGSISFRNNVKSLIDLPKETTLLMIPHNYPILKHLLNHSKGIRSSLSIALFSEGVYNKIGQISRNIDELRCVYIFNELKNVSIVTDFSAKIPKLTKMQIQRYTSAQVTHLRSLLGSRVIMELYSPFSIFGPLCYTNYYDYRVFPSELDKLVTCYGSFSTSLEGKLVETEENPELEAEKRQGMLVVRGFTIGKPVEEDRLANAMKLSEKFDGGEGWMPLLGVFGLFGNDGCFYEYK</sequence>
<keyword evidence="1" id="KW-0812">Transmembrane</keyword>
<accession>A0ABX6EWF0</accession>